<dbReference type="AlphaFoldDB" id="A0A2P2NMD4"/>
<proteinExistence type="predicted"/>
<reference evidence="1" key="1">
    <citation type="submission" date="2018-02" db="EMBL/GenBank/DDBJ databases">
        <title>Rhizophora mucronata_Transcriptome.</title>
        <authorList>
            <person name="Meera S.P."/>
            <person name="Sreeshan A."/>
            <person name="Augustine A."/>
        </authorList>
    </citation>
    <scope>NUCLEOTIDE SEQUENCE</scope>
    <source>
        <tissue evidence="1">Leaf</tissue>
    </source>
</reference>
<evidence type="ECO:0000313" key="1">
    <source>
        <dbReference type="EMBL" id="MBX43613.1"/>
    </source>
</evidence>
<name>A0A2P2NMD4_RHIMU</name>
<dbReference type="EMBL" id="GGEC01063129">
    <property type="protein sequence ID" value="MBX43613.1"/>
    <property type="molecule type" value="Transcribed_RNA"/>
</dbReference>
<sequence length="51" mass="5606">MCLCLWPSELACSCLSLVMESAHGRLSSLVIRVFGGMLGTQEACMWMWPIG</sequence>
<protein>
    <submittedName>
        <fullName evidence="1">Uncharacterized protein</fullName>
    </submittedName>
</protein>
<accession>A0A2P2NMD4</accession>
<organism evidence="1">
    <name type="scientific">Rhizophora mucronata</name>
    <name type="common">Asiatic mangrove</name>
    <dbReference type="NCBI Taxonomy" id="61149"/>
    <lineage>
        <taxon>Eukaryota</taxon>
        <taxon>Viridiplantae</taxon>
        <taxon>Streptophyta</taxon>
        <taxon>Embryophyta</taxon>
        <taxon>Tracheophyta</taxon>
        <taxon>Spermatophyta</taxon>
        <taxon>Magnoliopsida</taxon>
        <taxon>eudicotyledons</taxon>
        <taxon>Gunneridae</taxon>
        <taxon>Pentapetalae</taxon>
        <taxon>rosids</taxon>
        <taxon>fabids</taxon>
        <taxon>Malpighiales</taxon>
        <taxon>Rhizophoraceae</taxon>
        <taxon>Rhizophora</taxon>
    </lineage>
</organism>